<dbReference type="RefSeq" id="XP_046067541.1">
    <property type="nucleotide sequence ID" value="XM_046222397.1"/>
</dbReference>
<evidence type="ECO:0000256" key="1">
    <source>
        <dbReference type="SAM" id="SignalP"/>
    </source>
</evidence>
<evidence type="ECO:0000313" key="3">
    <source>
        <dbReference type="Proteomes" id="UP001201262"/>
    </source>
</evidence>
<keyword evidence="3" id="KW-1185">Reference proteome</keyword>
<keyword evidence="1" id="KW-0732">Signal</keyword>
<comment type="caution">
    <text evidence="2">The sequence shown here is derived from an EMBL/GenBank/DDBJ whole genome shotgun (WGS) entry which is preliminary data.</text>
</comment>
<dbReference type="GeneID" id="70252684"/>
<gene>
    <name evidence="2" type="ORF">BGW36DRAFT_53055</name>
</gene>
<accession>A0AAD4PWE8</accession>
<feature type="chain" id="PRO_5042228141" evidence="1">
    <location>
        <begin position="22"/>
        <end position="71"/>
    </location>
</feature>
<organism evidence="2 3">
    <name type="scientific">Talaromyces proteolyticus</name>
    <dbReference type="NCBI Taxonomy" id="1131652"/>
    <lineage>
        <taxon>Eukaryota</taxon>
        <taxon>Fungi</taxon>
        <taxon>Dikarya</taxon>
        <taxon>Ascomycota</taxon>
        <taxon>Pezizomycotina</taxon>
        <taxon>Eurotiomycetes</taxon>
        <taxon>Eurotiomycetidae</taxon>
        <taxon>Eurotiales</taxon>
        <taxon>Trichocomaceae</taxon>
        <taxon>Talaromyces</taxon>
        <taxon>Talaromyces sect. Bacilispori</taxon>
    </lineage>
</organism>
<evidence type="ECO:0000313" key="2">
    <source>
        <dbReference type="EMBL" id="KAH8691449.1"/>
    </source>
</evidence>
<name>A0AAD4PWE8_9EURO</name>
<reference evidence="2" key="1">
    <citation type="submission" date="2021-12" db="EMBL/GenBank/DDBJ databases">
        <title>Convergent genome expansion in fungi linked to evolution of root-endophyte symbiosis.</title>
        <authorList>
            <consortium name="DOE Joint Genome Institute"/>
            <person name="Ke Y.-H."/>
            <person name="Bonito G."/>
            <person name="Liao H.-L."/>
            <person name="Looney B."/>
            <person name="Rojas-Flechas A."/>
            <person name="Nash J."/>
            <person name="Hameed K."/>
            <person name="Schadt C."/>
            <person name="Martin F."/>
            <person name="Crous P.W."/>
            <person name="Miettinen O."/>
            <person name="Magnuson J.K."/>
            <person name="Labbe J."/>
            <person name="Jacobson D."/>
            <person name="Doktycz M.J."/>
            <person name="Veneault-Fourrey C."/>
            <person name="Kuo A."/>
            <person name="Mondo S."/>
            <person name="Calhoun S."/>
            <person name="Riley R."/>
            <person name="Ohm R."/>
            <person name="LaButti K."/>
            <person name="Andreopoulos B."/>
            <person name="Pangilinan J."/>
            <person name="Nolan M."/>
            <person name="Tritt A."/>
            <person name="Clum A."/>
            <person name="Lipzen A."/>
            <person name="Daum C."/>
            <person name="Barry K."/>
            <person name="Grigoriev I.V."/>
            <person name="Vilgalys R."/>
        </authorList>
    </citation>
    <scope>NUCLEOTIDE SEQUENCE</scope>
    <source>
        <strain evidence="2">PMI_201</strain>
    </source>
</reference>
<protein>
    <submittedName>
        <fullName evidence="2">Uncharacterized protein</fullName>
    </submittedName>
</protein>
<sequence>MHVLYFVAAFAFLALASPAFAAPINLLEKRAFYDTDVKGCLNRGRWNIRNDCDRYVMLQTFPKIMKRKKEY</sequence>
<proteinExistence type="predicted"/>
<dbReference type="AlphaFoldDB" id="A0AAD4PWE8"/>
<dbReference type="EMBL" id="JAJTJA010000012">
    <property type="protein sequence ID" value="KAH8691449.1"/>
    <property type="molecule type" value="Genomic_DNA"/>
</dbReference>
<dbReference type="Proteomes" id="UP001201262">
    <property type="component" value="Unassembled WGS sequence"/>
</dbReference>
<feature type="signal peptide" evidence="1">
    <location>
        <begin position="1"/>
        <end position="21"/>
    </location>
</feature>